<sequence length="276" mass="31210">MLMDSAEEDSQALLLATNPVKAFLNLRRGMTQQMSLLLNGDFTPPLLRRLEGEDQSAKKLDGQHSGRWYQRHAEQRRTKKVLASKTKIYIVLELVSGEARELEKQLKQITKEKKEAVRAQDFGKDGSHYDQKIELRDETAAILAKGKEVSKAELLKLAMNELGPIVSESDIQHIKWKELSGEDITADGNGDKSMATRMDLICHSGESNGSCWRKVEKMESKEKREGNSDGEQEPISKLVSTRVYFCIYEATYNRLKVYSYNDQINKAIGTIVGVIN</sequence>
<dbReference type="AlphaFoldDB" id="A0A816JZ96"/>
<dbReference type="Gene3D" id="4.10.860.10">
    <property type="entry name" value="UVR domain"/>
    <property type="match status" value="1"/>
</dbReference>
<evidence type="ECO:0000313" key="2">
    <source>
        <dbReference type="EMBL" id="CAF1855110.1"/>
    </source>
</evidence>
<reference evidence="2" key="1">
    <citation type="submission" date="2021-01" db="EMBL/GenBank/DDBJ databases">
        <authorList>
            <consortium name="Genoscope - CEA"/>
            <person name="William W."/>
        </authorList>
    </citation>
    <scope>NUCLEOTIDE SEQUENCE</scope>
</reference>
<accession>A0A816JZ96</accession>
<dbReference type="EMBL" id="HG994368">
    <property type="protein sequence ID" value="CAF1855110.1"/>
    <property type="molecule type" value="Genomic_DNA"/>
</dbReference>
<evidence type="ECO:0000256" key="1">
    <source>
        <dbReference type="SAM" id="Coils"/>
    </source>
</evidence>
<proteinExistence type="predicted"/>
<keyword evidence="1" id="KW-0175">Coiled coil</keyword>
<gene>
    <name evidence="2" type="ORF">DARMORV10_C04P40190.1</name>
</gene>
<protein>
    <submittedName>
        <fullName evidence="2">(rape) hypothetical protein</fullName>
    </submittedName>
</protein>
<feature type="coiled-coil region" evidence="1">
    <location>
        <begin position="92"/>
        <end position="119"/>
    </location>
</feature>
<organism evidence="2">
    <name type="scientific">Brassica napus</name>
    <name type="common">Rape</name>
    <dbReference type="NCBI Taxonomy" id="3708"/>
    <lineage>
        <taxon>Eukaryota</taxon>
        <taxon>Viridiplantae</taxon>
        <taxon>Streptophyta</taxon>
        <taxon>Embryophyta</taxon>
        <taxon>Tracheophyta</taxon>
        <taxon>Spermatophyta</taxon>
        <taxon>Magnoliopsida</taxon>
        <taxon>eudicotyledons</taxon>
        <taxon>Gunneridae</taxon>
        <taxon>Pentapetalae</taxon>
        <taxon>rosids</taxon>
        <taxon>malvids</taxon>
        <taxon>Brassicales</taxon>
        <taxon>Brassicaceae</taxon>
        <taxon>Brassiceae</taxon>
        <taxon>Brassica</taxon>
    </lineage>
</organism>
<dbReference type="Proteomes" id="UP001295469">
    <property type="component" value="Chromosome C04"/>
</dbReference>
<name>A0A816JZ96_BRANA</name>